<accession>A0ACC3DI26</accession>
<proteinExistence type="predicted"/>
<feature type="non-terminal residue" evidence="1">
    <location>
        <position position="246"/>
    </location>
</feature>
<dbReference type="EMBL" id="JAWDJW010004169">
    <property type="protein sequence ID" value="KAK3076263.1"/>
    <property type="molecule type" value="Genomic_DNA"/>
</dbReference>
<gene>
    <name evidence="1" type="ORF">LTS18_013474</name>
</gene>
<sequence length="246" mass="26980">GLVQAFGAFQSYYVQNTLRDYDTSTISWIGTVESFLLVFGGIVTGPIYDQGYLRPLLFAGAFLMTLGMMMLSLADEYYQIMLAQGICVGIGSSMLYVPSLALVMGAFTKQRNIAIGLSASGGSIGGIIYPIIFQQLLPKLGFGWATRVIAFVGLFTFVVALSILARKKPVSKPPRSLFDFTALKEWPFLVFSFAIFMMFTAYWVPFFYMPLYGRLGAGATASFAFYLLSIANAASFFGRILPTVLT</sequence>
<name>A0ACC3DI26_9PEZI</name>
<evidence type="ECO:0000313" key="2">
    <source>
        <dbReference type="Proteomes" id="UP001186974"/>
    </source>
</evidence>
<evidence type="ECO:0000313" key="1">
    <source>
        <dbReference type="EMBL" id="KAK3076263.1"/>
    </source>
</evidence>
<keyword evidence="2" id="KW-1185">Reference proteome</keyword>
<feature type="non-terminal residue" evidence="1">
    <location>
        <position position="1"/>
    </location>
</feature>
<reference evidence="1" key="1">
    <citation type="submission" date="2024-09" db="EMBL/GenBank/DDBJ databases">
        <title>Black Yeasts Isolated from many extreme environments.</title>
        <authorList>
            <person name="Coleine C."/>
            <person name="Stajich J.E."/>
            <person name="Selbmann L."/>
        </authorList>
    </citation>
    <scope>NUCLEOTIDE SEQUENCE</scope>
    <source>
        <strain evidence="1">CCFEE 5737</strain>
    </source>
</reference>
<comment type="caution">
    <text evidence="1">The sequence shown here is derived from an EMBL/GenBank/DDBJ whole genome shotgun (WGS) entry which is preliminary data.</text>
</comment>
<organism evidence="1 2">
    <name type="scientific">Coniosporium uncinatum</name>
    <dbReference type="NCBI Taxonomy" id="93489"/>
    <lineage>
        <taxon>Eukaryota</taxon>
        <taxon>Fungi</taxon>
        <taxon>Dikarya</taxon>
        <taxon>Ascomycota</taxon>
        <taxon>Pezizomycotina</taxon>
        <taxon>Dothideomycetes</taxon>
        <taxon>Dothideomycetes incertae sedis</taxon>
        <taxon>Coniosporium</taxon>
    </lineage>
</organism>
<protein>
    <submittedName>
        <fullName evidence="1">Uncharacterized protein</fullName>
    </submittedName>
</protein>
<dbReference type="Proteomes" id="UP001186974">
    <property type="component" value="Unassembled WGS sequence"/>
</dbReference>